<evidence type="ECO:0008006" key="4">
    <source>
        <dbReference type="Google" id="ProtNLM"/>
    </source>
</evidence>
<dbReference type="RefSeq" id="WP_021860408.1">
    <property type="nucleotide sequence ID" value="NZ_JACOOY010000003.1"/>
</dbReference>
<protein>
    <recommendedName>
        <fullName evidence="4">DUF3108 domain-containing protein</fullName>
    </recommendedName>
</protein>
<evidence type="ECO:0000256" key="1">
    <source>
        <dbReference type="SAM" id="SignalP"/>
    </source>
</evidence>
<name>A0ABR7ESA5_9FIRM</name>
<reference evidence="2 3" key="1">
    <citation type="submission" date="2020-08" db="EMBL/GenBank/DDBJ databases">
        <title>Genome public.</title>
        <authorList>
            <person name="Liu C."/>
            <person name="Sun Q."/>
        </authorList>
    </citation>
    <scope>NUCLEOTIDE SEQUENCE [LARGE SCALE GENOMIC DNA]</scope>
    <source>
        <strain evidence="2 3">NSJ-36</strain>
    </source>
</reference>
<feature type="signal peptide" evidence="1">
    <location>
        <begin position="1"/>
        <end position="29"/>
    </location>
</feature>
<evidence type="ECO:0000313" key="2">
    <source>
        <dbReference type="EMBL" id="MBC5664241.1"/>
    </source>
</evidence>
<accession>A0ABR7ESA5</accession>
<feature type="chain" id="PRO_5045911112" description="DUF3108 domain-containing protein" evidence="1">
    <location>
        <begin position="30"/>
        <end position="211"/>
    </location>
</feature>
<dbReference type="EMBL" id="JACOOY010000003">
    <property type="protein sequence ID" value="MBC5664241.1"/>
    <property type="molecule type" value="Genomic_DNA"/>
</dbReference>
<dbReference type="Proteomes" id="UP000647235">
    <property type="component" value="Unassembled WGS sequence"/>
</dbReference>
<comment type="caution">
    <text evidence="2">The sequence shown here is derived from an EMBL/GenBank/DDBJ whole genome shotgun (WGS) entry which is preliminary data.</text>
</comment>
<organism evidence="2 3">
    <name type="scientific">Dorea hominis</name>
    <dbReference type="NCBI Taxonomy" id="2763040"/>
    <lineage>
        <taxon>Bacteria</taxon>
        <taxon>Bacillati</taxon>
        <taxon>Bacillota</taxon>
        <taxon>Clostridia</taxon>
        <taxon>Lachnospirales</taxon>
        <taxon>Lachnospiraceae</taxon>
        <taxon>Dorea</taxon>
    </lineage>
</organism>
<evidence type="ECO:0000313" key="3">
    <source>
        <dbReference type="Proteomes" id="UP000647235"/>
    </source>
</evidence>
<keyword evidence="1" id="KW-0732">Signal</keyword>
<keyword evidence="3" id="KW-1185">Reference proteome</keyword>
<sequence length="211" mass="24528">MKKYKKYFIITLMLAFVFSFSFTSLPVSAASKYGTYGRRTYYYTVSKAKNIRIEKRGKAVGKYLNEWMEGGVKLAVSYAMGNYSIPFSIVEIMVGDGGVKYDKKSYSSYVFQAKYTTRNIFYYQDNAKKKKKVVLSDEKGVADVFYEFHPVGVGFKKSTYTKKLKSKATVKTTYYDKKSRNLERCNILANHNTKEMWTISSELLTEKWRKK</sequence>
<gene>
    <name evidence="2" type="ORF">H8S07_02915</name>
</gene>
<proteinExistence type="predicted"/>